<proteinExistence type="predicted"/>
<keyword evidence="1" id="KW-0732">Signal</keyword>
<dbReference type="EMBL" id="LCUC01000088">
    <property type="protein sequence ID" value="KKY37377.1"/>
    <property type="molecule type" value="Genomic_DNA"/>
</dbReference>
<sequence>MYTSTIMTVLALAATITAAPTEVRQTSPSILPFPITLGQLGYSHGYSIVAWTPTRTAILDACNPNVNATRTAPLQSVNTNFPSNPLCGHEFALEGVTGLTLLCADTAEKGEAASQVTAVATNGEQTHECVDLPLNVYGTGCGVGSSMRQRYVCQ</sequence>
<evidence type="ECO:0000256" key="1">
    <source>
        <dbReference type="SAM" id="SignalP"/>
    </source>
</evidence>
<protein>
    <submittedName>
        <fullName evidence="2">Uncharacterized protein</fullName>
    </submittedName>
</protein>
<feature type="chain" id="PRO_5002544381" evidence="1">
    <location>
        <begin position="19"/>
        <end position="154"/>
    </location>
</feature>
<reference evidence="2 3" key="1">
    <citation type="submission" date="2015-05" db="EMBL/GenBank/DDBJ databases">
        <title>Distinctive expansion of gene families associated with plant cell wall degradation and secondary metabolism in the genomes of grapevine trunk pathogens.</title>
        <authorList>
            <person name="Lawrence D.P."/>
            <person name="Travadon R."/>
            <person name="Rolshausen P.E."/>
            <person name="Baumgartner K."/>
        </authorList>
    </citation>
    <scope>NUCLEOTIDE SEQUENCE [LARGE SCALE GENOMIC DNA]</scope>
    <source>
        <strain evidence="2">DA912</strain>
    </source>
</reference>
<keyword evidence="3" id="KW-1185">Reference proteome</keyword>
<dbReference type="AlphaFoldDB" id="A0A0G2FTA4"/>
<feature type="signal peptide" evidence="1">
    <location>
        <begin position="1"/>
        <end position="18"/>
    </location>
</feature>
<dbReference type="OrthoDB" id="5205523at2759"/>
<reference evidence="2 3" key="2">
    <citation type="submission" date="2015-05" db="EMBL/GenBank/DDBJ databases">
        <authorList>
            <person name="Morales-Cruz A."/>
            <person name="Amrine K.C."/>
            <person name="Cantu D."/>
        </authorList>
    </citation>
    <scope>NUCLEOTIDE SEQUENCE [LARGE SCALE GENOMIC DNA]</scope>
    <source>
        <strain evidence="2">DA912</strain>
    </source>
</reference>
<accession>A0A0G2FTA4</accession>
<organism evidence="2 3">
    <name type="scientific">Diaporthe ampelina</name>
    <dbReference type="NCBI Taxonomy" id="1214573"/>
    <lineage>
        <taxon>Eukaryota</taxon>
        <taxon>Fungi</taxon>
        <taxon>Dikarya</taxon>
        <taxon>Ascomycota</taxon>
        <taxon>Pezizomycotina</taxon>
        <taxon>Sordariomycetes</taxon>
        <taxon>Sordariomycetidae</taxon>
        <taxon>Diaporthales</taxon>
        <taxon>Diaporthaceae</taxon>
        <taxon>Diaporthe</taxon>
    </lineage>
</organism>
<gene>
    <name evidence="2" type="ORF">UCDDA912_g02595</name>
</gene>
<dbReference type="Proteomes" id="UP000034680">
    <property type="component" value="Unassembled WGS sequence"/>
</dbReference>
<evidence type="ECO:0000313" key="3">
    <source>
        <dbReference type="Proteomes" id="UP000034680"/>
    </source>
</evidence>
<evidence type="ECO:0000313" key="2">
    <source>
        <dbReference type="EMBL" id="KKY37377.1"/>
    </source>
</evidence>
<comment type="caution">
    <text evidence="2">The sequence shown here is derived from an EMBL/GenBank/DDBJ whole genome shotgun (WGS) entry which is preliminary data.</text>
</comment>
<name>A0A0G2FTA4_9PEZI</name>